<gene>
    <name evidence="1" type="ORF">CEPIT_LOCUS39669</name>
</gene>
<evidence type="ECO:0000313" key="2">
    <source>
        <dbReference type="Proteomes" id="UP001152523"/>
    </source>
</evidence>
<sequence length="109" mass="12527">MLKTNTRKKSRRANQKKIKIWIEEGLIIGTVCDDNLPSLSFRVCLKHLLILVHTSTFITTDYNFIIIIKGLYVPFVKGIYRCRGVASNHVVIITDHGQIEDELCVEIKK</sequence>
<organism evidence="1 2">
    <name type="scientific">Cuscuta epithymum</name>
    <dbReference type="NCBI Taxonomy" id="186058"/>
    <lineage>
        <taxon>Eukaryota</taxon>
        <taxon>Viridiplantae</taxon>
        <taxon>Streptophyta</taxon>
        <taxon>Embryophyta</taxon>
        <taxon>Tracheophyta</taxon>
        <taxon>Spermatophyta</taxon>
        <taxon>Magnoliopsida</taxon>
        <taxon>eudicotyledons</taxon>
        <taxon>Gunneridae</taxon>
        <taxon>Pentapetalae</taxon>
        <taxon>asterids</taxon>
        <taxon>lamiids</taxon>
        <taxon>Solanales</taxon>
        <taxon>Convolvulaceae</taxon>
        <taxon>Cuscuteae</taxon>
        <taxon>Cuscuta</taxon>
        <taxon>Cuscuta subgen. Cuscuta</taxon>
    </lineage>
</organism>
<dbReference type="Proteomes" id="UP001152523">
    <property type="component" value="Unassembled WGS sequence"/>
</dbReference>
<name>A0AAV0G2E4_9ASTE</name>
<protein>
    <submittedName>
        <fullName evidence="1">Uncharacterized protein</fullName>
    </submittedName>
</protein>
<proteinExistence type="predicted"/>
<accession>A0AAV0G2E4</accession>
<reference evidence="1" key="1">
    <citation type="submission" date="2022-07" db="EMBL/GenBank/DDBJ databases">
        <authorList>
            <person name="Macas J."/>
            <person name="Novak P."/>
            <person name="Neumann P."/>
        </authorList>
    </citation>
    <scope>NUCLEOTIDE SEQUENCE</scope>
</reference>
<comment type="caution">
    <text evidence="1">The sequence shown here is derived from an EMBL/GenBank/DDBJ whole genome shotgun (WGS) entry which is preliminary data.</text>
</comment>
<keyword evidence="2" id="KW-1185">Reference proteome</keyword>
<dbReference type="AlphaFoldDB" id="A0AAV0G2E4"/>
<evidence type="ECO:0000313" key="1">
    <source>
        <dbReference type="EMBL" id="CAH9142134.1"/>
    </source>
</evidence>
<dbReference type="EMBL" id="CAMAPF010001037">
    <property type="protein sequence ID" value="CAH9142134.1"/>
    <property type="molecule type" value="Genomic_DNA"/>
</dbReference>